<proteinExistence type="predicted"/>
<evidence type="ECO:0000313" key="1">
    <source>
        <dbReference type="EMBL" id="MCU6760981.1"/>
    </source>
</evidence>
<protein>
    <submittedName>
        <fullName evidence="1">Uncharacterized protein</fullName>
    </submittedName>
</protein>
<dbReference type="EMBL" id="JAOQJQ010000001">
    <property type="protein sequence ID" value="MCU6760981.1"/>
    <property type="molecule type" value="Genomic_DNA"/>
</dbReference>
<gene>
    <name evidence="1" type="ORF">OCV88_01355</name>
</gene>
<organism evidence="1 2">
    <name type="scientific">Brotonthovivens ammoniilytica</name>
    <dbReference type="NCBI Taxonomy" id="2981725"/>
    <lineage>
        <taxon>Bacteria</taxon>
        <taxon>Bacillati</taxon>
        <taxon>Bacillota</taxon>
        <taxon>Clostridia</taxon>
        <taxon>Lachnospirales</taxon>
        <taxon>Lachnospiraceae</taxon>
        <taxon>Brotonthovivens</taxon>
    </lineage>
</organism>
<dbReference type="RefSeq" id="WP_158423856.1">
    <property type="nucleotide sequence ID" value="NZ_JAOQJQ010000001.1"/>
</dbReference>
<sequence>MINPMKLIQLKPMWGKFQKNHPKFRQFFSAAAKSGVKEGSVISISIKTTEGKELSTNVKLTKEDMEMIHTISEMVRS</sequence>
<keyword evidence="2" id="KW-1185">Reference proteome</keyword>
<comment type="caution">
    <text evidence="1">The sequence shown here is derived from an EMBL/GenBank/DDBJ whole genome shotgun (WGS) entry which is preliminary data.</text>
</comment>
<name>A0ABT2TGY1_9FIRM</name>
<accession>A0ABT2TGY1</accession>
<evidence type="ECO:0000313" key="2">
    <source>
        <dbReference type="Proteomes" id="UP001652442"/>
    </source>
</evidence>
<dbReference type="Proteomes" id="UP001652442">
    <property type="component" value="Unassembled WGS sequence"/>
</dbReference>
<reference evidence="1 2" key="1">
    <citation type="journal article" date="2021" name="ISME Commun">
        <title>Automated analysis of genomic sequences facilitates high-throughput and comprehensive description of bacteria.</title>
        <authorList>
            <person name="Hitch T.C.A."/>
        </authorList>
    </citation>
    <scope>NUCLEOTIDE SEQUENCE [LARGE SCALE GENOMIC DNA]</scope>
    <source>
        <strain evidence="1 2">Sanger_109</strain>
    </source>
</reference>